<protein>
    <recommendedName>
        <fullName evidence="14">Cytochrome P450</fullName>
    </recommendedName>
</protein>
<keyword evidence="6" id="KW-1133">Transmembrane helix</keyword>
<evidence type="ECO:0000256" key="6">
    <source>
        <dbReference type="ARBA" id="ARBA00022989"/>
    </source>
</evidence>
<evidence type="ECO:0000313" key="12">
    <source>
        <dbReference type="EMBL" id="KAK1677084.1"/>
    </source>
</evidence>
<evidence type="ECO:0000256" key="1">
    <source>
        <dbReference type="ARBA" id="ARBA00001971"/>
    </source>
</evidence>
<keyword evidence="8 10" id="KW-0408">Iron</keyword>
<dbReference type="GO" id="GO:0005506">
    <property type="term" value="F:iron ion binding"/>
    <property type="evidence" value="ECO:0007669"/>
    <property type="project" value="InterPro"/>
</dbReference>
<dbReference type="Gene3D" id="1.10.630.10">
    <property type="entry name" value="Cytochrome P450"/>
    <property type="match status" value="1"/>
</dbReference>
<evidence type="ECO:0000256" key="9">
    <source>
        <dbReference type="ARBA" id="ARBA00023033"/>
    </source>
</evidence>
<keyword evidence="3 10" id="KW-0349">Heme</keyword>
<comment type="similarity">
    <text evidence="2 11">Belongs to the cytochrome P450 family.</text>
</comment>
<dbReference type="FunFam" id="1.10.630.10:FF:000064">
    <property type="entry name" value="Cytochrome P450 monooxygenase"/>
    <property type="match status" value="1"/>
</dbReference>
<gene>
    <name evidence="12" type="ORF">QYE76_037932</name>
</gene>
<dbReference type="PANTHER" id="PTHR47955">
    <property type="entry name" value="CYTOCHROME P450 FAMILY 71 PROTEIN"/>
    <property type="match status" value="1"/>
</dbReference>
<keyword evidence="5 10" id="KW-0479">Metal-binding</keyword>
<dbReference type="AlphaFoldDB" id="A0AAD8T899"/>
<evidence type="ECO:0000256" key="3">
    <source>
        <dbReference type="ARBA" id="ARBA00022617"/>
    </source>
</evidence>
<dbReference type="EMBL" id="JAUUTY010000002">
    <property type="protein sequence ID" value="KAK1677084.1"/>
    <property type="molecule type" value="Genomic_DNA"/>
</dbReference>
<evidence type="ECO:0000256" key="2">
    <source>
        <dbReference type="ARBA" id="ARBA00010617"/>
    </source>
</evidence>
<evidence type="ECO:0000256" key="8">
    <source>
        <dbReference type="ARBA" id="ARBA00023004"/>
    </source>
</evidence>
<keyword evidence="9 11" id="KW-0503">Monooxygenase</keyword>
<dbReference type="PRINTS" id="PR00385">
    <property type="entry name" value="P450"/>
</dbReference>
<dbReference type="Proteomes" id="UP001231189">
    <property type="component" value="Unassembled WGS sequence"/>
</dbReference>
<evidence type="ECO:0008006" key="14">
    <source>
        <dbReference type="Google" id="ProtNLM"/>
    </source>
</evidence>
<dbReference type="CDD" id="cd11072">
    <property type="entry name" value="CYP71-like"/>
    <property type="match status" value="1"/>
</dbReference>
<dbReference type="PROSITE" id="PS00086">
    <property type="entry name" value="CYTOCHROME_P450"/>
    <property type="match status" value="1"/>
</dbReference>
<evidence type="ECO:0000256" key="5">
    <source>
        <dbReference type="ARBA" id="ARBA00022723"/>
    </source>
</evidence>
<accession>A0AAD8T899</accession>
<comment type="cofactor">
    <cofactor evidence="1 10">
        <name>heme</name>
        <dbReference type="ChEBI" id="CHEBI:30413"/>
    </cofactor>
</comment>
<organism evidence="12 13">
    <name type="scientific">Lolium multiflorum</name>
    <name type="common">Italian ryegrass</name>
    <name type="synonym">Lolium perenne subsp. multiflorum</name>
    <dbReference type="NCBI Taxonomy" id="4521"/>
    <lineage>
        <taxon>Eukaryota</taxon>
        <taxon>Viridiplantae</taxon>
        <taxon>Streptophyta</taxon>
        <taxon>Embryophyta</taxon>
        <taxon>Tracheophyta</taxon>
        <taxon>Spermatophyta</taxon>
        <taxon>Magnoliopsida</taxon>
        <taxon>Liliopsida</taxon>
        <taxon>Poales</taxon>
        <taxon>Poaceae</taxon>
        <taxon>BOP clade</taxon>
        <taxon>Pooideae</taxon>
        <taxon>Poodae</taxon>
        <taxon>Poeae</taxon>
        <taxon>Poeae Chloroplast Group 2 (Poeae type)</taxon>
        <taxon>Loliodinae</taxon>
        <taxon>Loliinae</taxon>
        <taxon>Lolium</taxon>
    </lineage>
</organism>
<dbReference type="Pfam" id="PF00067">
    <property type="entry name" value="p450"/>
    <property type="match status" value="1"/>
</dbReference>
<dbReference type="InterPro" id="IPR017972">
    <property type="entry name" value="Cyt_P450_CS"/>
</dbReference>
<comment type="caution">
    <text evidence="12">The sequence shown here is derived from an EMBL/GenBank/DDBJ whole genome shotgun (WGS) entry which is preliminary data.</text>
</comment>
<dbReference type="GO" id="GO:0020037">
    <property type="term" value="F:heme binding"/>
    <property type="evidence" value="ECO:0007669"/>
    <property type="project" value="InterPro"/>
</dbReference>
<evidence type="ECO:0000313" key="13">
    <source>
        <dbReference type="Proteomes" id="UP001231189"/>
    </source>
</evidence>
<keyword evidence="13" id="KW-1185">Reference proteome</keyword>
<feature type="binding site" description="axial binding residue" evidence="10">
    <location>
        <position position="439"/>
    </location>
    <ligand>
        <name>heme</name>
        <dbReference type="ChEBI" id="CHEBI:30413"/>
    </ligand>
    <ligandPart>
        <name>Fe</name>
        <dbReference type="ChEBI" id="CHEBI:18248"/>
    </ligandPart>
</feature>
<dbReference type="InterPro" id="IPR036396">
    <property type="entry name" value="Cyt_P450_sf"/>
</dbReference>
<sequence>MEGVLILFFTAVSALLALCFLKFSGGKSKPRHKLPPGPWTLPIIGSLHHVISTLPHRRMTELSRRYGPVMLLKLGEVPSVFISSSEAAAEVLKTNDLAFASRPSSVTLDIFGGGGKDIAFAPYGDRWRQMRKVCIVELLSARQVRRMEGIRAQEVGNRLATITASNGATLNVSHMVAALSVDIVTRAVFGGRFTQQDEFLREVDKAFALVAGSSLVDLFPSSRLVRWLSSGERHMRRCYGRIQHVITDIIDERKAASDGVCSTNEEDLLGVLLRLQLDDSLQFPLTAEVIGAVLFDIFVGSTDTTTATLEWAMSELVSNPRVMAKAQLEVREVLGAHRSVITNSDLAELHYLRMIIKEVLRLHPPAALVFRRSRENCTIMGYDIPEDTNVYVNVFAVSRDPRYWKDPEEFKPERFECGSIDYYGTNFEFTPFGAGRRQCPGMLFATSTVEIVLTNLLYHFDWMLPDGASLASFDTSEKFGLTISRKYDLELKAVPHVWSNVMSSK</sequence>
<proteinExistence type="inferred from homology"/>
<dbReference type="PANTHER" id="PTHR47955:SF19">
    <property type="entry name" value="CYTOCHROME P450 71A9-LIKE ISOFORM X1"/>
    <property type="match status" value="1"/>
</dbReference>
<keyword evidence="4" id="KW-0812">Transmembrane</keyword>
<dbReference type="InterPro" id="IPR002401">
    <property type="entry name" value="Cyt_P450_E_grp-I"/>
</dbReference>
<keyword evidence="7 11" id="KW-0560">Oxidoreductase</keyword>
<reference evidence="12" key="1">
    <citation type="submission" date="2023-07" db="EMBL/GenBank/DDBJ databases">
        <title>A chromosome-level genome assembly of Lolium multiflorum.</title>
        <authorList>
            <person name="Chen Y."/>
            <person name="Copetti D."/>
            <person name="Kolliker R."/>
            <person name="Studer B."/>
        </authorList>
    </citation>
    <scope>NUCLEOTIDE SEQUENCE</scope>
    <source>
        <strain evidence="12">02402/16</strain>
        <tissue evidence="12">Leaf</tissue>
    </source>
</reference>
<evidence type="ECO:0000256" key="7">
    <source>
        <dbReference type="ARBA" id="ARBA00023002"/>
    </source>
</evidence>
<evidence type="ECO:0000256" key="11">
    <source>
        <dbReference type="RuleBase" id="RU000461"/>
    </source>
</evidence>
<dbReference type="InterPro" id="IPR001128">
    <property type="entry name" value="Cyt_P450"/>
</dbReference>
<keyword evidence="6" id="KW-0472">Membrane</keyword>
<dbReference type="SUPFAM" id="SSF48264">
    <property type="entry name" value="Cytochrome P450"/>
    <property type="match status" value="1"/>
</dbReference>
<evidence type="ECO:0000256" key="4">
    <source>
        <dbReference type="ARBA" id="ARBA00022692"/>
    </source>
</evidence>
<evidence type="ECO:0000256" key="10">
    <source>
        <dbReference type="PIRSR" id="PIRSR602401-1"/>
    </source>
</evidence>
<dbReference type="GO" id="GO:0016705">
    <property type="term" value="F:oxidoreductase activity, acting on paired donors, with incorporation or reduction of molecular oxygen"/>
    <property type="evidence" value="ECO:0007669"/>
    <property type="project" value="InterPro"/>
</dbReference>
<dbReference type="GO" id="GO:0004497">
    <property type="term" value="F:monooxygenase activity"/>
    <property type="evidence" value="ECO:0007669"/>
    <property type="project" value="UniProtKB-KW"/>
</dbReference>
<dbReference type="PRINTS" id="PR00463">
    <property type="entry name" value="EP450I"/>
</dbReference>
<name>A0AAD8T899_LOLMU</name>